<dbReference type="RefSeq" id="WP_175474209.1">
    <property type="nucleotide sequence ID" value="NZ_FNBW01000007.1"/>
</dbReference>
<feature type="transmembrane region" description="Helical" evidence="4">
    <location>
        <begin position="224"/>
        <end position="241"/>
    </location>
</feature>
<evidence type="ECO:0000313" key="6">
    <source>
        <dbReference type="EMBL" id="SDF85078.1"/>
    </source>
</evidence>
<feature type="transmembrane region" description="Helical" evidence="4">
    <location>
        <begin position="345"/>
        <end position="365"/>
    </location>
</feature>
<dbReference type="GO" id="GO:0043709">
    <property type="term" value="P:cell adhesion involved in single-species biofilm formation"/>
    <property type="evidence" value="ECO:0007669"/>
    <property type="project" value="TreeGrafter"/>
</dbReference>
<feature type="transmembrane region" description="Helical" evidence="4">
    <location>
        <begin position="385"/>
        <end position="405"/>
    </location>
</feature>
<dbReference type="Pfam" id="PF00990">
    <property type="entry name" value="GGDEF"/>
    <property type="match status" value="1"/>
</dbReference>
<feature type="transmembrane region" description="Helical" evidence="4">
    <location>
        <begin position="261"/>
        <end position="280"/>
    </location>
</feature>
<dbReference type="AlphaFoldDB" id="A0A8G2EYJ6"/>
<evidence type="ECO:0000256" key="1">
    <source>
        <dbReference type="ARBA" id="ARBA00012528"/>
    </source>
</evidence>
<dbReference type="InterPro" id="IPR029787">
    <property type="entry name" value="Nucleotide_cyclase"/>
</dbReference>
<dbReference type="GO" id="GO:0052621">
    <property type="term" value="F:diguanylate cyclase activity"/>
    <property type="evidence" value="ECO:0007669"/>
    <property type="project" value="UniProtKB-EC"/>
</dbReference>
<dbReference type="PROSITE" id="PS50887">
    <property type="entry name" value="GGDEF"/>
    <property type="match status" value="1"/>
</dbReference>
<dbReference type="NCBIfam" id="TIGR00254">
    <property type="entry name" value="GGDEF"/>
    <property type="match status" value="1"/>
</dbReference>
<dbReference type="GO" id="GO:1902201">
    <property type="term" value="P:negative regulation of bacterial-type flagellum-dependent cell motility"/>
    <property type="evidence" value="ECO:0007669"/>
    <property type="project" value="TreeGrafter"/>
</dbReference>
<dbReference type="PANTHER" id="PTHR45138:SF9">
    <property type="entry name" value="DIGUANYLATE CYCLASE DGCM-RELATED"/>
    <property type="match status" value="1"/>
</dbReference>
<evidence type="ECO:0000256" key="2">
    <source>
        <dbReference type="ARBA" id="ARBA00034247"/>
    </source>
</evidence>
<dbReference type="InterPro" id="IPR000160">
    <property type="entry name" value="GGDEF_dom"/>
</dbReference>
<dbReference type="SUPFAM" id="SSF55073">
    <property type="entry name" value="Nucleotide cyclase"/>
    <property type="match status" value="1"/>
</dbReference>
<organism evidence="6 7">
    <name type="scientific">Thalassobaculum litoreum DSM 18839</name>
    <dbReference type="NCBI Taxonomy" id="1123362"/>
    <lineage>
        <taxon>Bacteria</taxon>
        <taxon>Pseudomonadati</taxon>
        <taxon>Pseudomonadota</taxon>
        <taxon>Alphaproteobacteria</taxon>
        <taxon>Rhodospirillales</taxon>
        <taxon>Thalassobaculaceae</taxon>
        <taxon>Thalassobaculum</taxon>
    </lineage>
</organism>
<dbReference type="PANTHER" id="PTHR45138">
    <property type="entry name" value="REGULATORY COMPONENTS OF SENSORY TRANSDUCTION SYSTEM"/>
    <property type="match status" value="1"/>
</dbReference>
<evidence type="ECO:0000259" key="5">
    <source>
        <dbReference type="PROSITE" id="PS50887"/>
    </source>
</evidence>
<feature type="transmembrane region" description="Helical" evidence="4">
    <location>
        <begin position="315"/>
        <end position="333"/>
    </location>
</feature>
<feature type="transmembrane region" description="Helical" evidence="4">
    <location>
        <begin position="292"/>
        <end position="309"/>
    </location>
</feature>
<dbReference type="GO" id="GO:0005886">
    <property type="term" value="C:plasma membrane"/>
    <property type="evidence" value="ECO:0007669"/>
    <property type="project" value="TreeGrafter"/>
</dbReference>
<dbReference type="InterPro" id="IPR011622">
    <property type="entry name" value="7TMR_DISM_rcpt_extracell_dom2"/>
</dbReference>
<dbReference type="Pfam" id="PF07696">
    <property type="entry name" value="7TMR-DISMED2"/>
    <property type="match status" value="1"/>
</dbReference>
<dbReference type="InterPro" id="IPR043128">
    <property type="entry name" value="Rev_trsase/Diguanyl_cyclase"/>
</dbReference>
<protein>
    <recommendedName>
        <fullName evidence="1">diguanylate cyclase</fullName>
        <ecNumber evidence="1">2.7.7.65</ecNumber>
    </recommendedName>
</protein>
<keyword evidence="4" id="KW-0472">Membrane</keyword>
<sequence>MPVRLFLLLICLCGALGVWARPALGQTGSPHAVPTIALSTIGDGIELINHALILRDPGAVLDLDQALTSPDWQWLGPDRRNAGITDDLFWIRFRLRNDTGTAQEVVASYDIANLTAFTAYVRVPDGSLTRTDVDPGLPYDQRAVASPLPAVSILLPAGEERDVTVAFGNAFPVPMNTDINLWSAAGFDRHTLLLTTFIVFLVGCLTTAAAFWLLYGAFMRQGRMVVYALYMTGLVAVYLSFTGVGEQILFPSTVWLRGLGFHWAMFCVGAACLEFARRHLDIARLHPGHDRFMRLGAAACLCMAVVSFPSRYPEIEAPLTFVAMTGAPLYVTWRSWIAWRRDGISYASWMVIGWGGVTASSVMGVFGSELNLPYLDLSQAEFTRLVFACTVVESLLFSASLGQWLRGQEVRRIAAEAEASRDSLTGLLNRRGFDAQVLHLKQAGLWPGRLWLALIDLDRFKEINDTYSHAAGDAVLTHFATMLRREFRANDVTVRFGGEEFILLFEAESEEAACSAVDRVRRRFAGTPTRYEGSMIGHTLSAGLVPVADGPDGDEATLIAMADAALYGAKKAGRNIVRASSELTDPEIAQRPAPGGSAELSPLIETATARQ</sequence>
<evidence type="ECO:0000313" key="7">
    <source>
        <dbReference type="Proteomes" id="UP000198615"/>
    </source>
</evidence>
<comment type="catalytic activity">
    <reaction evidence="2">
        <text>2 GTP = 3',3'-c-di-GMP + 2 diphosphate</text>
        <dbReference type="Rhea" id="RHEA:24898"/>
        <dbReference type="ChEBI" id="CHEBI:33019"/>
        <dbReference type="ChEBI" id="CHEBI:37565"/>
        <dbReference type="ChEBI" id="CHEBI:58805"/>
        <dbReference type="EC" id="2.7.7.65"/>
    </reaction>
</comment>
<evidence type="ECO:0000256" key="3">
    <source>
        <dbReference type="SAM" id="MobiDB-lite"/>
    </source>
</evidence>
<keyword evidence="4" id="KW-0812">Transmembrane</keyword>
<dbReference type="EC" id="2.7.7.65" evidence="1"/>
<dbReference type="FunFam" id="3.30.70.270:FF:000001">
    <property type="entry name" value="Diguanylate cyclase domain protein"/>
    <property type="match status" value="1"/>
</dbReference>
<dbReference type="Gene3D" id="2.60.40.2380">
    <property type="match status" value="1"/>
</dbReference>
<reference evidence="6 7" key="1">
    <citation type="submission" date="2016-10" db="EMBL/GenBank/DDBJ databases">
        <authorList>
            <person name="Varghese N."/>
            <person name="Submissions S."/>
        </authorList>
    </citation>
    <scope>NUCLEOTIDE SEQUENCE [LARGE SCALE GENOMIC DNA]</scope>
    <source>
        <strain evidence="6 7">DSM 18839</strain>
    </source>
</reference>
<name>A0A8G2EYJ6_9PROT</name>
<gene>
    <name evidence="6" type="ORF">SAMN05660686_02541</name>
</gene>
<dbReference type="InterPro" id="IPR011623">
    <property type="entry name" value="7TMR_DISM_rcpt_extracell_dom1"/>
</dbReference>
<dbReference type="EMBL" id="FNBW01000007">
    <property type="protein sequence ID" value="SDF85078.1"/>
    <property type="molecule type" value="Genomic_DNA"/>
</dbReference>
<evidence type="ECO:0000256" key="4">
    <source>
        <dbReference type="SAM" id="Phobius"/>
    </source>
</evidence>
<keyword evidence="4" id="KW-1133">Transmembrane helix</keyword>
<accession>A0A8G2EYJ6</accession>
<feature type="transmembrane region" description="Helical" evidence="4">
    <location>
        <begin position="192"/>
        <end position="215"/>
    </location>
</feature>
<dbReference type="Pfam" id="PF07695">
    <property type="entry name" value="7TMR-DISM_7TM"/>
    <property type="match status" value="1"/>
</dbReference>
<comment type="caution">
    <text evidence="6">The sequence shown here is derived from an EMBL/GenBank/DDBJ whole genome shotgun (WGS) entry which is preliminary data.</text>
</comment>
<dbReference type="Proteomes" id="UP000198615">
    <property type="component" value="Unassembled WGS sequence"/>
</dbReference>
<feature type="region of interest" description="Disordered" evidence="3">
    <location>
        <begin position="580"/>
        <end position="611"/>
    </location>
</feature>
<dbReference type="InterPro" id="IPR050469">
    <property type="entry name" value="Diguanylate_Cyclase"/>
</dbReference>
<proteinExistence type="predicted"/>
<dbReference type="CDD" id="cd01949">
    <property type="entry name" value="GGDEF"/>
    <property type="match status" value="1"/>
</dbReference>
<feature type="domain" description="GGDEF" evidence="5">
    <location>
        <begin position="448"/>
        <end position="582"/>
    </location>
</feature>
<keyword evidence="7" id="KW-1185">Reference proteome</keyword>
<dbReference type="SMART" id="SM00267">
    <property type="entry name" value="GGDEF"/>
    <property type="match status" value="1"/>
</dbReference>
<dbReference type="Gene3D" id="3.30.70.270">
    <property type="match status" value="1"/>
</dbReference>